<dbReference type="PANTHER" id="PTHR39190">
    <property type="entry name" value="FLAGELLAR ASSEMBLY FACTOR FLIW"/>
    <property type="match status" value="1"/>
</dbReference>
<evidence type="ECO:0000256" key="3">
    <source>
        <dbReference type="ARBA" id="ARBA00022845"/>
    </source>
</evidence>
<organism evidence="5 6">
    <name type="scientific">Shouchella xiaoxiensis</name>
    <dbReference type="NCBI Taxonomy" id="766895"/>
    <lineage>
        <taxon>Bacteria</taxon>
        <taxon>Bacillati</taxon>
        <taxon>Bacillota</taxon>
        <taxon>Bacilli</taxon>
        <taxon>Bacillales</taxon>
        <taxon>Bacillaceae</taxon>
        <taxon>Shouchella</taxon>
    </lineage>
</organism>
<comment type="function">
    <text evidence="4">Acts as an anti-CsrA protein, binds CsrA and prevents it from repressing translation of its target genes, one of which is flagellin. Binds to flagellin and participates in the assembly of the flagellum.</text>
</comment>
<protein>
    <recommendedName>
        <fullName evidence="4">Flagellar assembly factor FliW</fullName>
    </recommendedName>
</protein>
<keyword evidence="2 4" id="KW-1005">Bacterial flagellum biogenesis</keyword>
<dbReference type="Gene3D" id="2.30.290.10">
    <property type="entry name" value="BH3618-like"/>
    <property type="match status" value="1"/>
</dbReference>
<keyword evidence="5" id="KW-0966">Cell projection</keyword>
<comment type="similarity">
    <text evidence="4">Belongs to the FliW family.</text>
</comment>
<dbReference type="PANTHER" id="PTHR39190:SF1">
    <property type="entry name" value="FLAGELLAR ASSEMBLY FACTOR FLIW"/>
    <property type="match status" value="1"/>
</dbReference>
<evidence type="ECO:0000313" key="5">
    <source>
        <dbReference type="EMBL" id="MBM7840439.1"/>
    </source>
</evidence>
<comment type="caution">
    <text evidence="5">The sequence shown here is derived from an EMBL/GenBank/DDBJ whole genome shotgun (WGS) entry which is preliminary data.</text>
</comment>
<keyword evidence="3 4" id="KW-0810">Translation regulation</keyword>
<dbReference type="EMBL" id="JAFBCV010000014">
    <property type="protein sequence ID" value="MBM7840439.1"/>
    <property type="molecule type" value="Genomic_DNA"/>
</dbReference>
<dbReference type="Pfam" id="PF02623">
    <property type="entry name" value="FliW"/>
    <property type="match status" value="1"/>
</dbReference>
<evidence type="ECO:0000256" key="4">
    <source>
        <dbReference type="HAMAP-Rule" id="MF_01185"/>
    </source>
</evidence>
<proteinExistence type="inferred from homology"/>
<comment type="subunit">
    <text evidence="4">Interacts with translational regulator CsrA and flagellin(s).</text>
</comment>
<comment type="subcellular location">
    <subcellularLocation>
        <location evidence="4">Cytoplasm</location>
    </subcellularLocation>
</comment>
<keyword evidence="6" id="KW-1185">Reference proteome</keyword>
<evidence type="ECO:0000313" key="6">
    <source>
        <dbReference type="Proteomes" id="UP001179280"/>
    </source>
</evidence>
<keyword evidence="4" id="KW-0143">Chaperone</keyword>
<dbReference type="HAMAP" id="MF_01185">
    <property type="entry name" value="FliW"/>
    <property type="match status" value="1"/>
</dbReference>
<keyword evidence="1 4" id="KW-0963">Cytoplasm</keyword>
<dbReference type="InterPro" id="IPR003775">
    <property type="entry name" value="Flagellar_assembly_factor_FliW"/>
</dbReference>
<dbReference type="Proteomes" id="UP001179280">
    <property type="component" value="Unassembled WGS sequence"/>
</dbReference>
<keyword evidence="5" id="KW-0969">Cilium</keyword>
<keyword evidence="5" id="KW-0282">Flagellum</keyword>
<name>A0ABS2SY27_9BACI</name>
<sequence>MFVETTYLGKVEVQADDILTFANGIPGFKDEKEYVLLPFGKEGFFLLQSAVTKHHAFICVNPFIFWANYEIRLDDQSIEQLNLLNETDVALFVLLTIEQPFTLSTANLKAPIVTNTKNGKAKQLMLQTSHYSAKTPLVTKGGS</sequence>
<gene>
    <name evidence="4" type="primary">fliW</name>
    <name evidence="5" type="ORF">JOC54_003731</name>
</gene>
<evidence type="ECO:0000256" key="1">
    <source>
        <dbReference type="ARBA" id="ARBA00022490"/>
    </source>
</evidence>
<dbReference type="RefSeq" id="WP_204468042.1">
    <property type="nucleotide sequence ID" value="NZ_JAFBCV010000014.1"/>
</dbReference>
<accession>A0ABS2SY27</accession>
<dbReference type="SUPFAM" id="SSF141457">
    <property type="entry name" value="BH3618-like"/>
    <property type="match status" value="1"/>
</dbReference>
<dbReference type="InterPro" id="IPR024046">
    <property type="entry name" value="Flagellar_assmbl_FliW_dom_sf"/>
</dbReference>
<reference evidence="5" key="1">
    <citation type="submission" date="2021-01" db="EMBL/GenBank/DDBJ databases">
        <title>Genomic Encyclopedia of Type Strains, Phase IV (KMG-IV): sequencing the most valuable type-strain genomes for metagenomic binning, comparative biology and taxonomic classification.</title>
        <authorList>
            <person name="Goeker M."/>
        </authorList>
    </citation>
    <scope>NUCLEOTIDE SEQUENCE</scope>
    <source>
        <strain evidence="5">DSM 21943</strain>
    </source>
</reference>
<evidence type="ECO:0000256" key="2">
    <source>
        <dbReference type="ARBA" id="ARBA00022795"/>
    </source>
</evidence>